<dbReference type="GO" id="GO:0043130">
    <property type="term" value="F:ubiquitin binding"/>
    <property type="evidence" value="ECO:0007669"/>
    <property type="project" value="TreeGrafter"/>
</dbReference>
<dbReference type="GO" id="GO:0031625">
    <property type="term" value="F:ubiquitin protein ligase binding"/>
    <property type="evidence" value="ECO:0007669"/>
    <property type="project" value="TreeGrafter"/>
</dbReference>
<evidence type="ECO:0000256" key="2">
    <source>
        <dbReference type="ARBA" id="ARBA00004556"/>
    </source>
</evidence>
<comment type="subcellular location">
    <subcellularLocation>
        <location evidence="2">Cytoplasm</location>
        <location evidence="2">Perinuclear region</location>
    </subcellularLocation>
    <subcellularLocation>
        <location evidence="1">Nucleus membrane</location>
        <topology evidence="1">Peripheral membrane protein</topology>
        <orientation evidence="1">Cytoplasmic side</orientation>
    </subcellularLocation>
</comment>
<dbReference type="GO" id="GO:0051028">
    <property type="term" value="P:mRNA transport"/>
    <property type="evidence" value="ECO:0007669"/>
    <property type="project" value="UniProtKB-KW"/>
</dbReference>
<accession>A0A448YG12</accession>
<keyword evidence="5" id="KW-0813">Transport</keyword>
<dbReference type="GO" id="GO:0006511">
    <property type="term" value="P:ubiquitin-dependent protein catabolic process"/>
    <property type="evidence" value="ECO:0007669"/>
    <property type="project" value="InterPro"/>
</dbReference>
<evidence type="ECO:0000259" key="7">
    <source>
        <dbReference type="PROSITE" id="PS50249"/>
    </source>
</evidence>
<sequence length="588" mass="65922">MSKIIRFRSKDGVFRVNAEPLTKFGDILSELLSKSLKDVNLESVKVSSDPGSCDQASAISYMNKTATELGLENGAMLYLTYDRNSLPTLSSASVPGVSINGKSEPSDKTVQINATVTPTTATTKQLPIDDELDKDEGLIKRKKTTFCRHNDKGMCEYCSSLPPWDKSYQEQHSIKHISFHAYVDEMNADVNKAESLSSYITPLRESDFKIDKHCTNDHEPWPKGICSKCQPSSITLQTQKFRMVDHVEFQDSEIVNDFINSWRVSGTQRIGLMLGSYGRYEKVPLGIKAKVEAIYELPQLDREDGLILQKWEDEEKVLDLMHDLGLVPVGIIFTDLLDAGKGDGSVICKRHRESFFLSSLELIFAVKWQMKFPNICKWSSSGKFSSKFVTCVISGNSSGQIDIEAYQASESAEGLVKADLISPSTHPNQVFINEQNSERYVPDIMYTMVNEYGLEVKKNGKPSFPVEYLLVSLTHGFPETSSPFFKDSKKFPIENRNYIDEVPTMSDIKEHFDIKEDAGEFTSRLSNPHLLNYLLNGLQVLGPAEGKLIVKIVRELGAGDSENSKIDAYNLLESPGWKSLKMIVDLGY</sequence>
<dbReference type="PIRSF" id="PIRSF010052">
    <property type="entry name" value="Polyub_prc_Npl4"/>
    <property type="match status" value="1"/>
</dbReference>
<dbReference type="GO" id="GO:0048471">
    <property type="term" value="C:perinuclear region of cytoplasm"/>
    <property type="evidence" value="ECO:0007669"/>
    <property type="project" value="UniProtKB-SubCell"/>
</dbReference>
<organism evidence="8 9">
    <name type="scientific">Brettanomyces naardenensis</name>
    <name type="common">Yeast</name>
    <dbReference type="NCBI Taxonomy" id="13370"/>
    <lineage>
        <taxon>Eukaryota</taxon>
        <taxon>Fungi</taxon>
        <taxon>Dikarya</taxon>
        <taxon>Ascomycota</taxon>
        <taxon>Saccharomycotina</taxon>
        <taxon>Pichiomycetes</taxon>
        <taxon>Pichiales</taxon>
        <taxon>Pichiaceae</taxon>
        <taxon>Brettanomyces</taxon>
    </lineage>
</organism>
<dbReference type="EMBL" id="CAACVR010000001">
    <property type="protein sequence ID" value="VEU19816.1"/>
    <property type="molecule type" value="Genomic_DNA"/>
</dbReference>
<dbReference type="InterPro" id="IPR016563">
    <property type="entry name" value="Npl4"/>
</dbReference>
<keyword evidence="6" id="KW-0811">Translocation</keyword>
<keyword evidence="9" id="KW-1185">Reference proteome</keyword>
<dbReference type="FunCoup" id="A0A448YG12">
    <property type="interactions" value="984"/>
</dbReference>
<dbReference type="STRING" id="13370.A0A448YG12"/>
<keyword evidence="6" id="KW-0653">Protein transport</keyword>
<dbReference type="PANTHER" id="PTHR12710:SF0">
    <property type="entry name" value="NUCLEAR PROTEIN LOCALIZATION PROTEIN 4 HOMOLOG"/>
    <property type="match status" value="1"/>
</dbReference>
<dbReference type="Pfam" id="PF05021">
    <property type="entry name" value="NPL4"/>
    <property type="match status" value="1"/>
</dbReference>
<gene>
    <name evidence="8" type="ORF">BRENAR_LOCUS552</name>
</gene>
<dbReference type="InterPro" id="IPR007716">
    <property type="entry name" value="NPL4_Zn-bd_put"/>
</dbReference>
<dbReference type="InterPro" id="IPR007717">
    <property type="entry name" value="NPL4_C"/>
</dbReference>
<dbReference type="GO" id="GO:0031965">
    <property type="term" value="C:nuclear membrane"/>
    <property type="evidence" value="ECO:0007669"/>
    <property type="project" value="UniProtKB-SubCell"/>
</dbReference>
<dbReference type="Pfam" id="PF05020">
    <property type="entry name" value="zf-NPL4"/>
    <property type="match status" value="1"/>
</dbReference>
<dbReference type="InParanoid" id="A0A448YG12"/>
<keyword evidence="5" id="KW-0509">mRNA transport</keyword>
<dbReference type="Gene3D" id="3.10.20.90">
    <property type="entry name" value="Phosphatidylinositol 3-kinase Catalytic Subunit, Chain A, domain 1"/>
    <property type="match status" value="1"/>
</dbReference>
<protein>
    <recommendedName>
        <fullName evidence="4">Nuclear protein localization protein 4</fullName>
    </recommendedName>
</protein>
<dbReference type="CDD" id="cd08061">
    <property type="entry name" value="MPN_NPL4"/>
    <property type="match status" value="1"/>
</dbReference>
<reference evidence="8 9" key="1">
    <citation type="submission" date="2018-12" db="EMBL/GenBank/DDBJ databases">
        <authorList>
            <person name="Tiukova I."/>
            <person name="Dainat J."/>
        </authorList>
    </citation>
    <scope>NUCLEOTIDE SEQUENCE [LARGE SCALE GENOMIC DNA]</scope>
</reference>
<evidence type="ECO:0000256" key="5">
    <source>
        <dbReference type="ARBA" id="ARBA00022816"/>
    </source>
</evidence>
<evidence type="ECO:0000256" key="3">
    <source>
        <dbReference type="ARBA" id="ARBA00011025"/>
    </source>
</evidence>
<proteinExistence type="inferred from homology"/>
<dbReference type="GO" id="GO:0015031">
    <property type="term" value="P:protein transport"/>
    <property type="evidence" value="ECO:0007669"/>
    <property type="project" value="UniProtKB-KW"/>
</dbReference>
<evidence type="ECO:0000313" key="8">
    <source>
        <dbReference type="EMBL" id="VEU19816.1"/>
    </source>
</evidence>
<name>A0A448YG12_BRENA</name>
<evidence type="ECO:0000313" key="9">
    <source>
        <dbReference type="Proteomes" id="UP000290900"/>
    </source>
</evidence>
<dbReference type="AlphaFoldDB" id="A0A448YG12"/>
<dbReference type="Proteomes" id="UP000290900">
    <property type="component" value="Unassembled WGS sequence"/>
</dbReference>
<feature type="domain" description="MPN" evidence="7">
    <location>
        <begin position="247"/>
        <end position="384"/>
    </location>
</feature>
<dbReference type="InterPro" id="IPR037518">
    <property type="entry name" value="MPN"/>
</dbReference>
<evidence type="ECO:0000256" key="4">
    <source>
        <dbReference type="ARBA" id="ARBA00019709"/>
    </source>
</evidence>
<comment type="similarity">
    <text evidence="3">Belongs to the NPL4 family.</text>
</comment>
<evidence type="ECO:0000256" key="1">
    <source>
        <dbReference type="ARBA" id="ARBA00004335"/>
    </source>
</evidence>
<dbReference type="PROSITE" id="PS50249">
    <property type="entry name" value="MPN"/>
    <property type="match status" value="1"/>
</dbReference>
<dbReference type="OrthoDB" id="10251089at2759"/>
<evidence type="ECO:0000256" key="6">
    <source>
        <dbReference type="ARBA" id="ARBA00023010"/>
    </source>
</evidence>
<dbReference type="PANTHER" id="PTHR12710">
    <property type="entry name" value="NUCLEAR PROTEIN LOCALIZATION 4"/>
    <property type="match status" value="1"/>
</dbReference>